<dbReference type="Proteomes" id="UP000199695">
    <property type="component" value="Unassembled WGS sequence"/>
</dbReference>
<gene>
    <name evidence="2" type="ORF">SAMN05444955_10445</name>
</gene>
<name>A0A1H8CQ27_9BACL</name>
<feature type="transmembrane region" description="Helical" evidence="1">
    <location>
        <begin position="80"/>
        <end position="105"/>
    </location>
</feature>
<sequence length="109" mass="11931">MQHEFWATTILDFLIALGVVLGGVILGGLGAFITDEYPMHRMLHLADKLKIWAMVAAIGGTFDTIKAFEVNILGGQLDLAFQQLIFIMSAFIGAHTGTVLVRWMIQGVI</sequence>
<dbReference type="Pfam" id="PF14034">
    <property type="entry name" value="Spore_YtrH"/>
    <property type="match status" value="1"/>
</dbReference>
<evidence type="ECO:0000256" key="1">
    <source>
        <dbReference type="SAM" id="Phobius"/>
    </source>
</evidence>
<keyword evidence="1" id="KW-1133">Transmembrane helix</keyword>
<protein>
    <submittedName>
        <fullName evidence="2">Sporulation protein YtrH</fullName>
    </submittedName>
</protein>
<keyword evidence="1" id="KW-0812">Transmembrane</keyword>
<dbReference type="RefSeq" id="WP_089966130.1">
    <property type="nucleotide sequence ID" value="NZ_FOCQ01000004.1"/>
</dbReference>
<dbReference type="STRING" id="1173111.SAMN05444955_10445"/>
<accession>A0A1H8CQ27</accession>
<keyword evidence="3" id="KW-1185">Reference proteome</keyword>
<organism evidence="2 3">
    <name type="scientific">Lihuaxuella thermophila</name>
    <dbReference type="NCBI Taxonomy" id="1173111"/>
    <lineage>
        <taxon>Bacteria</taxon>
        <taxon>Bacillati</taxon>
        <taxon>Bacillota</taxon>
        <taxon>Bacilli</taxon>
        <taxon>Bacillales</taxon>
        <taxon>Thermoactinomycetaceae</taxon>
        <taxon>Lihuaxuella</taxon>
    </lineage>
</organism>
<feature type="transmembrane region" description="Helical" evidence="1">
    <location>
        <begin position="49"/>
        <end position="68"/>
    </location>
</feature>
<dbReference type="EMBL" id="FOCQ01000004">
    <property type="protein sequence ID" value="SEM96992.1"/>
    <property type="molecule type" value="Genomic_DNA"/>
</dbReference>
<keyword evidence="1" id="KW-0472">Membrane</keyword>
<evidence type="ECO:0000313" key="2">
    <source>
        <dbReference type="EMBL" id="SEM96992.1"/>
    </source>
</evidence>
<proteinExistence type="predicted"/>
<dbReference type="InterPro" id="IPR025689">
    <property type="entry name" value="Spore_YtrH"/>
</dbReference>
<feature type="transmembrane region" description="Helical" evidence="1">
    <location>
        <begin position="6"/>
        <end position="29"/>
    </location>
</feature>
<reference evidence="2 3" key="1">
    <citation type="submission" date="2016-10" db="EMBL/GenBank/DDBJ databases">
        <authorList>
            <person name="de Groot N.N."/>
        </authorList>
    </citation>
    <scope>NUCLEOTIDE SEQUENCE [LARGE SCALE GENOMIC DNA]</scope>
    <source>
        <strain evidence="2 3">DSM 46701</strain>
    </source>
</reference>
<dbReference type="OrthoDB" id="2381692at2"/>
<dbReference type="AlphaFoldDB" id="A0A1H8CQ27"/>
<evidence type="ECO:0000313" key="3">
    <source>
        <dbReference type="Proteomes" id="UP000199695"/>
    </source>
</evidence>